<evidence type="ECO:0000313" key="3">
    <source>
        <dbReference type="Proteomes" id="UP000266841"/>
    </source>
</evidence>
<comment type="caution">
    <text evidence="2">The sequence shown here is derived from an EMBL/GenBank/DDBJ whole genome shotgun (WGS) entry which is preliminary data.</text>
</comment>
<organism evidence="2 3">
    <name type="scientific">Thalassiosira oceanica</name>
    <name type="common">Marine diatom</name>
    <dbReference type="NCBI Taxonomy" id="159749"/>
    <lineage>
        <taxon>Eukaryota</taxon>
        <taxon>Sar</taxon>
        <taxon>Stramenopiles</taxon>
        <taxon>Ochrophyta</taxon>
        <taxon>Bacillariophyta</taxon>
        <taxon>Coscinodiscophyceae</taxon>
        <taxon>Thalassiosirophycidae</taxon>
        <taxon>Thalassiosirales</taxon>
        <taxon>Thalassiosiraceae</taxon>
        <taxon>Thalassiosira</taxon>
    </lineage>
</organism>
<keyword evidence="3" id="KW-1185">Reference proteome</keyword>
<evidence type="ECO:0000313" key="2">
    <source>
        <dbReference type="EMBL" id="EJK46041.1"/>
    </source>
</evidence>
<reference evidence="2 3" key="1">
    <citation type="journal article" date="2012" name="Genome Biol.">
        <title>Genome and low-iron response of an oceanic diatom adapted to chronic iron limitation.</title>
        <authorList>
            <person name="Lommer M."/>
            <person name="Specht M."/>
            <person name="Roy A.S."/>
            <person name="Kraemer L."/>
            <person name="Andreson R."/>
            <person name="Gutowska M.A."/>
            <person name="Wolf J."/>
            <person name="Bergner S.V."/>
            <person name="Schilhabel M.B."/>
            <person name="Klostermeier U.C."/>
            <person name="Beiko R.G."/>
            <person name="Rosenstiel P."/>
            <person name="Hippler M."/>
            <person name="Laroche J."/>
        </authorList>
    </citation>
    <scope>NUCLEOTIDE SEQUENCE [LARGE SCALE GENOMIC DNA]</scope>
    <source>
        <strain evidence="2 3">CCMP1005</strain>
    </source>
</reference>
<feature type="region of interest" description="Disordered" evidence="1">
    <location>
        <begin position="1"/>
        <end position="20"/>
    </location>
</feature>
<sequence length="167" mass="18571">MNRLVKTMKNRSTPPLPTPSIPTTIEFTTSCEGDESSAALSQYRRPSSSLPIRVATSLEPTLPIPIRSAPDADDLWNRREDEATSAAQFDFMTWQMYQRISTARRLRAFARGGGHPAYDPSHPVRHRKEAQEQEDLTIATADISEVLFDGKNGVEPDEGVFVLDLGV</sequence>
<accession>K0RAG0</accession>
<evidence type="ECO:0000256" key="1">
    <source>
        <dbReference type="SAM" id="MobiDB-lite"/>
    </source>
</evidence>
<dbReference type="Proteomes" id="UP000266841">
    <property type="component" value="Unassembled WGS sequence"/>
</dbReference>
<dbReference type="EMBL" id="AGNL01048048">
    <property type="protein sequence ID" value="EJK46041.1"/>
    <property type="molecule type" value="Genomic_DNA"/>
</dbReference>
<dbReference type="AlphaFoldDB" id="K0RAG0"/>
<proteinExistence type="predicted"/>
<gene>
    <name evidence="2" type="ORF">THAOC_35315</name>
</gene>
<name>K0RAG0_THAOC</name>
<protein>
    <submittedName>
        <fullName evidence="2">Uncharacterized protein</fullName>
    </submittedName>
</protein>